<keyword evidence="10" id="KW-0448">Lipopolysaccharide biosynthesis</keyword>
<organism evidence="12 13">
    <name type="scientific">Falsigemmobacter intermedius</name>
    <dbReference type="NCBI Taxonomy" id="1553448"/>
    <lineage>
        <taxon>Bacteria</taxon>
        <taxon>Pseudomonadati</taxon>
        <taxon>Pseudomonadota</taxon>
        <taxon>Alphaproteobacteria</taxon>
        <taxon>Rhodobacterales</taxon>
        <taxon>Paracoccaceae</taxon>
        <taxon>Falsigemmobacter</taxon>
    </lineage>
</organism>
<dbReference type="GO" id="GO:0043842">
    <property type="term" value="F:Kdo transferase activity"/>
    <property type="evidence" value="ECO:0007669"/>
    <property type="project" value="UniProtKB-EC"/>
</dbReference>
<dbReference type="EC" id="2.4.99.12" evidence="3 10"/>
<feature type="active site" description="Proton acceptor" evidence="8">
    <location>
        <position position="63"/>
    </location>
</feature>
<sequence>MSLQLAAYLAASRLLPLIAPKLLTRRLAKGKEDGARWREKLGEPTLPRPDAPVIWLHAVGVGEVLALRGLIVQLADLRPDVEFLVTSTARSSAEVMGGQLPRRTRHQFLPVDAPQYLAKFLDHWKPCLSIWAEQDLWPGAVVAADRAGIPLAMVNARMNDAAFTRREKAKSLYGNLLKRFRLITAQDAITAANLKKLGAREVEVTGSLKSAAPPLAADKTALETARLALEGRSPWLLASSHETDEALALKAQAQLFAEDPSRLLVIAPRDPHRAGEISAAARAMGLTVAQRSKGEGPGQAAVWIADTFGELGLWYRLIPVALIGGTFCKIEGHNPWEPLALGAAVLHGPRTANFAADFAQLDVSGAALPVTEENLVAALRADHTAQRSRASQIVHAARGSLRPLARDLLDLVK</sequence>
<evidence type="ECO:0000313" key="13">
    <source>
        <dbReference type="Proteomes" id="UP000287168"/>
    </source>
</evidence>
<proteinExistence type="inferred from homology"/>
<comment type="caution">
    <text evidence="12">The sequence shown here is derived from an EMBL/GenBank/DDBJ whole genome shotgun (WGS) entry which is preliminary data.</text>
</comment>
<evidence type="ECO:0000313" key="12">
    <source>
        <dbReference type="EMBL" id="RWY39216.1"/>
    </source>
</evidence>
<dbReference type="PANTHER" id="PTHR42755:SF1">
    <property type="entry name" value="3-DEOXY-D-MANNO-OCTULOSONIC ACID TRANSFERASE, MITOCHONDRIAL-RELATED"/>
    <property type="match status" value="1"/>
</dbReference>
<evidence type="ECO:0000256" key="6">
    <source>
        <dbReference type="ARBA" id="ARBA00031445"/>
    </source>
</evidence>
<dbReference type="Gene3D" id="3.40.50.2000">
    <property type="entry name" value="Glycogen Phosphorylase B"/>
    <property type="match status" value="1"/>
</dbReference>
<dbReference type="GO" id="GO:0009244">
    <property type="term" value="P:lipopolysaccharide core region biosynthetic process"/>
    <property type="evidence" value="ECO:0007669"/>
    <property type="project" value="UniProtKB-UniRule"/>
</dbReference>
<evidence type="ECO:0000256" key="8">
    <source>
        <dbReference type="PIRSR" id="PIRSR639901-1"/>
    </source>
</evidence>
<gene>
    <name evidence="12" type="ORF">EP867_14305</name>
</gene>
<dbReference type="Proteomes" id="UP000287168">
    <property type="component" value="Unassembled WGS sequence"/>
</dbReference>
<evidence type="ECO:0000259" key="11">
    <source>
        <dbReference type="Pfam" id="PF04413"/>
    </source>
</evidence>
<evidence type="ECO:0000256" key="7">
    <source>
        <dbReference type="ARBA" id="ARBA00049183"/>
    </source>
</evidence>
<keyword evidence="10" id="KW-1003">Cell membrane</keyword>
<name>A0A444M969_9RHOB</name>
<dbReference type="OrthoDB" id="9789797at2"/>
<comment type="subcellular location">
    <subcellularLocation>
        <location evidence="10">Cell membrane</location>
    </subcellularLocation>
</comment>
<feature type="domain" description="3-deoxy-D-manno-octulosonic-acid transferase N-terminal" evidence="11">
    <location>
        <begin position="36"/>
        <end position="210"/>
    </location>
</feature>
<evidence type="ECO:0000256" key="9">
    <source>
        <dbReference type="PIRSR" id="PIRSR639901-2"/>
    </source>
</evidence>
<dbReference type="InterPro" id="IPR007507">
    <property type="entry name" value="Glycos_transf_N"/>
</dbReference>
<dbReference type="PANTHER" id="PTHR42755">
    <property type="entry name" value="3-DEOXY-MANNO-OCTULOSONATE CYTIDYLYLTRANSFERASE"/>
    <property type="match status" value="1"/>
</dbReference>
<evidence type="ECO:0000256" key="4">
    <source>
        <dbReference type="ARBA" id="ARBA00019077"/>
    </source>
</evidence>
<evidence type="ECO:0000256" key="5">
    <source>
        <dbReference type="ARBA" id="ARBA00022679"/>
    </source>
</evidence>
<evidence type="ECO:0000256" key="3">
    <source>
        <dbReference type="ARBA" id="ARBA00012621"/>
    </source>
</evidence>
<keyword evidence="13" id="KW-1185">Reference proteome</keyword>
<accession>A0A444M969</accession>
<dbReference type="UniPathway" id="UPA00958"/>
<keyword evidence="10" id="KW-0472">Membrane</keyword>
<dbReference type="EMBL" id="SBLC01000024">
    <property type="protein sequence ID" value="RWY39216.1"/>
    <property type="molecule type" value="Genomic_DNA"/>
</dbReference>
<dbReference type="AlphaFoldDB" id="A0A444M969"/>
<dbReference type="InterPro" id="IPR038107">
    <property type="entry name" value="Glycos_transf_N_sf"/>
</dbReference>
<feature type="site" description="Transition state stabilizer" evidence="9">
    <location>
        <position position="209"/>
    </location>
</feature>
<dbReference type="GO" id="GO:0005886">
    <property type="term" value="C:plasma membrane"/>
    <property type="evidence" value="ECO:0007669"/>
    <property type="project" value="UniProtKB-SubCell"/>
</dbReference>
<dbReference type="GO" id="GO:0009245">
    <property type="term" value="P:lipid A biosynthetic process"/>
    <property type="evidence" value="ECO:0007669"/>
    <property type="project" value="TreeGrafter"/>
</dbReference>
<keyword evidence="5 10" id="KW-0808">Transferase</keyword>
<comment type="function">
    <text evidence="1 10">Involved in lipopolysaccharide (LPS) biosynthesis. Catalyzes the transfer of 3-deoxy-D-manno-octulosonate (Kdo) residue(s) from CMP-Kdo to lipid IV(A), the tetraacyldisaccharide-1,4'-bisphosphate precursor of lipid A.</text>
</comment>
<evidence type="ECO:0000256" key="2">
    <source>
        <dbReference type="ARBA" id="ARBA00004713"/>
    </source>
</evidence>
<protein>
    <recommendedName>
        <fullName evidence="4 10">3-deoxy-D-manno-octulosonic acid transferase</fullName>
        <shortName evidence="10">Kdo transferase</shortName>
        <ecNumber evidence="3 10">2.4.99.12</ecNumber>
    </recommendedName>
    <alternativeName>
        <fullName evidence="6 10">Lipid IV(A) 3-deoxy-D-manno-octulosonic acid transferase</fullName>
    </alternativeName>
</protein>
<comment type="similarity">
    <text evidence="10">Belongs to the glycosyltransferase group 1 family.</text>
</comment>
<evidence type="ECO:0000256" key="1">
    <source>
        <dbReference type="ARBA" id="ARBA00003394"/>
    </source>
</evidence>
<comment type="catalytic activity">
    <reaction evidence="7 10">
        <text>lipid IVA (E. coli) + CMP-3-deoxy-beta-D-manno-octulosonate = alpha-Kdo-(2-&gt;6)-lipid IVA (E. coli) + CMP + H(+)</text>
        <dbReference type="Rhea" id="RHEA:28066"/>
        <dbReference type="ChEBI" id="CHEBI:15378"/>
        <dbReference type="ChEBI" id="CHEBI:58603"/>
        <dbReference type="ChEBI" id="CHEBI:60364"/>
        <dbReference type="ChEBI" id="CHEBI:60377"/>
        <dbReference type="ChEBI" id="CHEBI:85987"/>
        <dbReference type="EC" id="2.4.99.12"/>
    </reaction>
</comment>
<dbReference type="InterPro" id="IPR039901">
    <property type="entry name" value="Kdotransferase"/>
</dbReference>
<reference evidence="12 13" key="1">
    <citation type="journal article" date="2015" name="Int. J. Syst. Evol. Microbiol.">
        <title>Gemmobacter intermedius sp. nov., isolated from a white stork (Ciconia ciconia).</title>
        <authorList>
            <person name="Kampfer P."/>
            <person name="Jerzak L."/>
            <person name="Wilharm G."/>
            <person name="Golke J."/>
            <person name="Busse H.J."/>
            <person name="Glaeser S.P."/>
        </authorList>
    </citation>
    <scope>NUCLEOTIDE SEQUENCE [LARGE SCALE GENOMIC DNA]</scope>
    <source>
        <strain evidence="12 13">119/4</strain>
    </source>
</reference>
<dbReference type="Pfam" id="PF04413">
    <property type="entry name" value="Glycos_transf_N"/>
    <property type="match status" value="1"/>
</dbReference>
<comment type="pathway">
    <text evidence="2 10">Bacterial outer membrane biogenesis; LPS core biosynthesis.</text>
</comment>
<evidence type="ECO:0000256" key="10">
    <source>
        <dbReference type="RuleBase" id="RU365103"/>
    </source>
</evidence>
<dbReference type="RefSeq" id="WP_128490167.1">
    <property type="nucleotide sequence ID" value="NZ_JBHLXB010000029.1"/>
</dbReference>
<feature type="site" description="Transition state stabilizer" evidence="9">
    <location>
        <position position="133"/>
    </location>
</feature>
<dbReference type="Gene3D" id="3.40.50.11720">
    <property type="entry name" value="3-Deoxy-D-manno-octulosonic-acid transferase, N-terminal domain"/>
    <property type="match status" value="1"/>
</dbReference>